<keyword evidence="5" id="KW-0347">Helicase</keyword>
<dbReference type="InterPro" id="IPR027417">
    <property type="entry name" value="P-loop_NTPase"/>
</dbReference>
<feature type="region of interest" description="Disordered" evidence="8">
    <location>
        <begin position="1318"/>
        <end position="1361"/>
    </location>
</feature>
<dbReference type="Proteomes" id="UP000494256">
    <property type="component" value="Unassembled WGS sequence"/>
</dbReference>
<dbReference type="GO" id="GO:0005524">
    <property type="term" value="F:ATP binding"/>
    <property type="evidence" value="ECO:0007669"/>
    <property type="project" value="UniProtKB-KW"/>
</dbReference>
<dbReference type="CDD" id="cd12091">
    <property type="entry name" value="FANCM_ID"/>
    <property type="match status" value="1"/>
</dbReference>
<dbReference type="EMBL" id="CADEBC010000488">
    <property type="protein sequence ID" value="CAB3236811.1"/>
    <property type="molecule type" value="Genomic_DNA"/>
</dbReference>
<dbReference type="CDD" id="cd18033">
    <property type="entry name" value="DEXDc_FANCM"/>
    <property type="match status" value="1"/>
</dbReference>
<dbReference type="Gene3D" id="3.40.50.300">
    <property type="entry name" value="P-loop containing nucleotide triphosphate hydrolases"/>
    <property type="match status" value="2"/>
</dbReference>
<dbReference type="PANTHER" id="PTHR14025">
    <property type="entry name" value="FANCONI ANEMIA GROUP M FANCM FAMILY MEMBER"/>
    <property type="match status" value="1"/>
</dbReference>
<feature type="domain" description="Helicase ATP-binding" evidence="9">
    <location>
        <begin position="89"/>
        <end position="258"/>
    </location>
</feature>
<dbReference type="PANTHER" id="PTHR14025:SF20">
    <property type="entry name" value="FANCONI ANEMIA GROUP M PROTEIN"/>
    <property type="match status" value="1"/>
</dbReference>
<evidence type="ECO:0000259" key="10">
    <source>
        <dbReference type="PROSITE" id="PS51194"/>
    </source>
</evidence>
<protein>
    <recommendedName>
        <fullName evidence="15">Fanconi anemia group M protein</fullName>
    </recommendedName>
</protein>
<evidence type="ECO:0000256" key="1">
    <source>
        <dbReference type="ARBA" id="ARBA00004123"/>
    </source>
</evidence>
<dbReference type="GO" id="GO:0000400">
    <property type="term" value="F:four-way junction DNA binding"/>
    <property type="evidence" value="ECO:0007669"/>
    <property type="project" value="TreeGrafter"/>
</dbReference>
<feature type="region of interest" description="Disordered" evidence="8">
    <location>
        <begin position="1467"/>
        <end position="1492"/>
    </location>
</feature>
<comment type="subcellular location">
    <subcellularLocation>
        <location evidence="1">Nucleus</location>
    </subcellularLocation>
</comment>
<reference evidence="13 14" key="1">
    <citation type="submission" date="2020-04" db="EMBL/GenBank/DDBJ databases">
        <authorList>
            <person name="Wallbank WR R."/>
            <person name="Pardo Diaz C."/>
            <person name="Kozak K."/>
            <person name="Martin S."/>
            <person name="Jiggins C."/>
            <person name="Moest M."/>
            <person name="Warren A I."/>
            <person name="Byers J.R.P. K."/>
            <person name="Montejo-Kovacevich G."/>
            <person name="Yen C E."/>
        </authorList>
    </citation>
    <scope>NUCLEOTIDE SEQUENCE [LARGE SCALE GENOMIC DNA]</scope>
</reference>
<keyword evidence="7" id="KW-0539">Nucleus</keyword>
<dbReference type="SMART" id="SM00490">
    <property type="entry name" value="HELICc"/>
    <property type="match status" value="1"/>
</dbReference>
<dbReference type="InterPro" id="IPR001650">
    <property type="entry name" value="Helicase_C-like"/>
</dbReference>
<evidence type="ECO:0008006" key="15">
    <source>
        <dbReference type="Google" id="ProtNLM"/>
    </source>
</evidence>
<dbReference type="GO" id="GO:0009378">
    <property type="term" value="F:four-way junction helicase activity"/>
    <property type="evidence" value="ECO:0007669"/>
    <property type="project" value="TreeGrafter"/>
</dbReference>
<dbReference type="Pfam" id="PF00271">
    <property type="entry name" value="Helicase_C"/>
    <property type="match status" value="1"/>
</dbReference>
<dbReference type="SUPFAM" id="SSF52540">
    <property type="entry name" value="P-loop containing nucleoside triphosphate hydrolases"/>
    <property type="match status" value="1"/>
</dbReference>
<proteinExistence type="inferred from homology"/>
<gene>
    <name evidence="11" type="ORF">APLA_LOCUS6688</name>
    <name evidence="12" type="ORF">APLA_LOCUS8489</name>
</gene>
<evidence type="ECO:0000313" key="14">
    <source>
        <dbReference type="Proteomes" id="UP000494256"/>
    </source>
</evidence>
<dbReference type="GO" id="GO:0036297">
    <property type="term" value="P:interstrand cross-link repair"/>
    <property type="evidence" value="ECO:0007669"/>
    <property type="project" value="TreeGrafter"/>
</dbReference>
<dbReference type="InterPro" id="IPR044749">
    <property type="entry name" value="FANCM_DEXDc"/>
</dbReference>
<dbReference type="FunFam" id="3.40.50.300:FF:000861">
    <property type="entry name" value="Fanconi anemia, complementation group M"/>
    <property type="match status" value="1"/>
</dbReference>
<dbReference type="GO" id="GO:0005634">
    <property type="term" value="C:nucleus"/>
    <property type="evidence" value="ECO:0007669"/>
    <property type="project" value="UniProtKB-SubCell"/>
</dbReference>
<dbReference type="GO" id="GO:0043138">
    <property type="term" value="F:3'-5' DNA helicase activity"/>
    <property type="evidence" value="ECO:0007669"/>
    <property type="project" value="InterPro"/>
</dbReference>
<keyword evidence="13" id="KW-1185">Reference proteome</keyword>
<dbReference type="GO" id="GO:0016787">
    <property type="term" value="F:hydrolase activity"/>
    <property type="evidence" value="ECO:0007669"/>
    <property type="project" value="UniProtKB-KW"/>
</dbReference>
<keyword evidence="4" id="KW-0378">Hydrolase</keyword>
<evidence type="ECO:0000256" key="2">
    <source>
        <dbReference type="ARBA" id="ARBA00009889"/>
    </source>
</evidence>
<evidence type="ECO:0000313" key="11">
    <source>
        <dbReference type="EMBL" id="CAB3236811.1"/>
    </source>
</evidence>
<evidence type="ECO:0000259" key="9">
    <source>
        <dbReference type="PROSITE" id="PS51192"/>
    </source>
</evidence>
<comment type="similarity">
    <text evidence="2">Belongs to the DEAD box helicase family. DEAH subfamily. FANCM sub-subfamily.</text>
</comment>
<evidence type="ECO:0000313" key="12">
    <source>
        <dbReference type="EMBL" id="CAB3239065.1"/>
    </source>
</evidence>
<dbReference type="Proteomes" id="UP000494106">
    <property type="component" value="Unassembled WGS sequence"/>
</dbReference>
<dbReference type="InterPro" id="IPR011545">
    <property type="entry name" value="DEAD/DEAH_box_helicase_dom"/>
</dbReference>
<dbReference type="PROSITE" id="PS51194">
    <property type="entry name" value="HELICASE_CTER"/>
    <property type="match status" value="1"/>
</dbReference>
<comment type="caution">
    <text evidence="12">The sequence shown here is derived from an EMBL/GenBank/DDBJ whole genome shotgun (WGS) entry which is preliminary data.</text>
</comment>
<dbReference type="PROSITE" id="PS51192">
    <property type="entry name" value="HELICASE_ATP_BIND_1"/>
    <property type="match status" value="1"/>
</dbReference>
<dbReference type="InterPro" id="IPR014001">
    <property type="entry name" value="Helicase_ATP-bd"/>
</dbReference>
<evidence type="ECO:0000256" key="3">
    <source>
        <dbReference type="ARBA" id="ARBA00022741"/>
    </source>
</evidence>
<organism evidence="12 14">
    <name type="scientific">Arctia plantaginis</name>
    <name type="common">Wood tiger moth</name>
    <name type="synonym">Phalaena plantaginis</name>
    <dbReference type="NCBI Taxonomy" id="874455"/>
    <lineage>
        <taxon>Eukaryota</taxon>
        <taxon>Metazoa</taxon>
        <taxon>Ecdysozoa</taxon>
        <taxon>Arthropoda</taxon>
        <taxon>Hexapoda</taxon>
        <taxon>Insecta</taxon>
        <taxon>Pterygota</taxon>
        <taxon>Neoptera</taxon>
        <taxon>Endopterygota</taxon>
        <taxon>Lepidoptera</taxon>
        <taxon>Glossata</taxon>
        <taxon>Ditrysia</taxon>
        <taxon>Noctuoidea</taxon>
        <taxon>Erebidae</taxon>
        <taxon>Arctiinae</taxon>
        <taxon>Arctia</taxon>
    </lineage>
</organism>
<evidence type="ECO:0000256" key="5">
    <source>
        <dbReference type="ARBA" id="ARBA00022806"/>
    </source>
</evidence>
<name>A0A8S1A3T0_ARCPL</name>
<dbReference type="SMART" id="SM00487">
    <property type="entry name" value="DEXDc"/>
    <property type="match status" value="1"/>
</dbReference>
<accession>A0A8S1A3T0</accession>
<dbReference type="InterPro" id="IPR039686">
    <property type="entry name" value="FANCM/Mph1-like_ID"/>
</dbReference>
<evidence type="ECO:0000256" key="8">
    <source>
        <dbReference type="SAM" id="MobiDB-lite"/>
    </source>
</evidence>
<dbReference type="GO" id="GO:0045003">
    <property type="term" value="P:double-strand break repair via synthesis-dependent strand annealing"/>
    <property type="evidence" value="ECO:0007669"/>
    <property type="project" value="TreeGrafter"/>
</dbReference>
<dbReference type="Gene3D" id="1.20.1320.20">
    <property type="entry name" value="hef helicase domain"/>
    <property type="match status" value="1"/>
</dbReference>
<dbReference type="EMBL" id="CADEBD010000308">
    <property type="protein sequence ID" value="CAB3239065.1"/>
    <property type="molecule type" value="Genomic_DNA"/>
</dbReference>
<evidence type="ECO:0000313" key="13">
    <source>
        <dbReference type="Proteomes" id="UP000494106"/>
    </source>
</evidence>
<dbReference type="Pfam" id="PF00270">
    <property type="entry name" value="DEAD"/>
    <property type="match status" value="1"/>
</dbReference>
<keyword evidence="3" id="KW-0547">Nucleotide-binding</keyword>
<dbReference type="OrthoDB" id="6513042at2759"/>
<keyword evidence="6" id="KW-0067">ATP-binding</keyword>
<sequence>MNKASCSESKNNDGFEEDDIFEDSSLLANFDNSFKQTSKISESNINESSNVLNVSALCCDEEISGYDKLTGKTWIYPTNYPVRDYQFNIIKAALLKNTLVSLPTGLGKTFIAAVIMYNFYRWYPLGKIVFTAPTRPLVAQQIEACYNIIAIPPNDTIEMTGHMQVKTRKDYWHSKRVFFATPQVIYNDMKSGICPCDKIRCLVIDEAHKARGNYAYCQIISTLDEMGHKIYRLLALSATPGSKVDDVINVVKNLHIAHLELRTENCIDVAPYSHVRKINTVVIKLSQQLNILRQQYVEILDGYARRLKQLNILPHNIGNLSKGRIVMLYKELQTRDHGARHPQHNYIMKDFTLLIALYHGLELLVQHGCRVFLNFFDEHPEKSWIQTDDRLTALLERLRDDLGINPLSLDRSMLPDGSVPEIPTNICFGHPKFDKLKEIMMAHFTKAENNKQDTRAIVFCEYRESVNLVHCLLLQCRPLIKPQMFVGQGASGKDGKTMVSQKQQLRVMRSFREGACNTLVATCVAEEGLDVGSVDLILCFDISTKSPIRLVQRCGRTGRERGGQVYILVTEGREHQTLLDCMRQRDGLNRLISQSKEVENNLYKSNPRMMPRDFTPQCQKMFITVEKKTDPKEKFKEGVEKAKKGQKDLRSMLFGRASASSTSSINKGTDSSDLITEKEFKELFPEGYSDTNLLPTLKEYWAKNKDSFKHIEEPEESMLKLTRWLEWQRTLQKTVNVTHSKDSEILSELLQYADAKRFETPVSTQNPGFATQESPTKIVLASQKLTLSSPAKAKQIKKTKKAPVFKSPGKKDGDIRALFSTVTKSTKNYTKLINDLGIRDDGGIPTRLLSLLVDLNLENTNSVKKCYICQNICECSALLKLRTQKKACTIFSSLRELSLPDVDLIDDFDSDTVVKCAKKEDSNMNIIPDSHHNNTEEHIRALDVSKQSIVVPYMDTSLECKSSDEIKESVIDEKLNLSNHFDLELDFLVTHDSKSVIEDEHKKQNESVNSDPFDVGNIEDIFADSSPEEVIAKETELIEEPKEAKEVLNFFGLDSIEDIFADDEIDDPLPEITQMNTKNSNTKNTNTLITPDKVPPVEYPLSPSILSGRVKEKPISPILCSQSRKFQLSTKKGHTNSSTPINSCKKQLIKEPTNNNVIDNKKIESLIKHSINDTSSKSMLTLTQLEAIINKTDDNISVLKKSNLSDAVEFKDDKRSTSPILLDECERNSSRILSNQSKQSLSPILLTQTERKRSLLNMNNSDKLPQSTYQMKRHDSLIILDSDSDSDTTQVYDAVEEITTKSTDHLIHGPSQLPQVVDHASSKTYSPNNWKRKLDMDNSDPIIESPHFSKKQKLGDKPLNEQDKSSTILTLKKINKHYRNDNTILNCAVSQSQCLSQKENRNPQHLDIDRQEGSINKYNFSMLQMFRRDNKLDKNDISAILETSPTKSKTSQKRKFTFDDSEDEFVTDEKHTYRSPQTMKSDKHSSTTNHKVRKKIKKNNSFLDMEAVLSDDNGGSDDELTDDSVGSIVDFICDDSVIPQEDIQAVYLKSIKSPVKAGAFKIPELPKKYNREEILSQIVDEDAYEMDSFCVDSNIGLTQANEEMSELEVAEMMLEEKRKSKKKLRRMCTQDDSPEVKVKSKPNRRQIRSDSEDSE</sequence>
<feature type="region of interest" description="Disordered" evidence="8">
    <location>
        <begin position="1620"/>
        <end position="1655"/>
    </location>
</feature>
<feature type="domain" description="Helicase C-terminal" evidence="10">
    <location>
        <begin position="435"/>
        <end position="603"/>
    </location>
</feature>
<evidence type="ECO:0000256" key="4">
    <source>
        <dbReference type="ARBA" id="ARBA00022801"/>
    </source>
</evidence>
<evidence type="ECO:0000256" key="6">
    <source>
        <dbReference type="ARBA" id="ARBA00022840"/>
    </source>
</evidence>
<evidence type="ECO:0000256" key="7">
    <source>
        <dbReference type="ARBA" id="ARBA00023242"/>
    </source>
</evidence>